<feature type="transmembrane region" description="Helical" evidence="14">
    <location>
        <begin position="3398"/>
        <end position="3418"/>
    </location>
</feature>
<dbReference type="GO" id="GO:0050982">
    <property type="term" value="P:detection of mechanical stimulus"/>
    <property type="evidence" value="ECO:0007669"/>
    <property type="project" value="TreeGrafter"/>
</dbReference>
<evidence type="ECO:0000313" key="18">
    <source>
        <dbReference type="Proteomes" id="UP000005408"/>
    </source>
</evidence>
<dbReference type="Pfam" id="PF02010">
    <property type="entry name" value="REJ"/>
    <property type="match status" value="1"/>
</dbReference>
<feature type="domain" description="PKD" evidence="15">
    <location>
        <begin position="997"/>
        <end position="1053"/>
    </location>
</feature>
<dbReference type="InterPro" id="IPR000203">
    <property type="entry name" value="GPS"/>
</dbReference>
<dbReference type="Gene3D" id="2.60.60.20">
    <property type="entry name" value="PLAT/LH2 domain"/>
    <property type="match status" value="1"/>
</dbReference>
<keyword evidence="11" id="KW-0966">Cell projection</keyword>
<protein>
    <recommendedName>
        <fullName evidence="19">Polycystin-1</fullName>
    </recommendedName>
</protein>
<dbReference type="Pfam" id="PF20519">
    <property type="entry name" value="Polycystin_dom"/>
    <property type="match status" value="1"/>
</dbReference>
<feature type="domain" description="PKD" evidence="15">
    <location>
        <begin position="1867"/>
        <end position="1909"/>
    </location>
</feature>
<dbReference type="Pfam" id="PF08016">
    <property type="entry name" value="PKD_channel"/>
    <property type="match status" value="1"/>
</dbReference>
<feature type="transmembrane region" description="Helical" evidence="14">
    <location>
        <begin position="4109"/>
        <end position="4130"/>
    </location>
</feature>
<organism evidence="17 18">
    <name type="scientific">Magallana gigas</name>
    <name type="common">Pacific oyster</name>
    <name type="synonym">Crassostrea gigas</name>
    <dbReference type="NCBI Taxonomy" id="29159"/>
    <lineage>
        <taxon>Eukaryota</taxon>
        <taxon>Metazoa</taxon>
        <taxon>Spiralia</taxon>
        <taxon>Lophotrochozoa</taxon>
        <taxon>Mollusca</taxon>
        <taxon>Bivalvia</taxon>
        <taxon>Autobranchia</taxon>
        <taxon>Pteriomorphia</taxon>
        <taxon>Ostreida</taxon>
        <taxon>Ostreoidea</taxon>
        <taxon>Ostreidae</taxon>
        <taxon>Magallana</taxon>
    </lineage>
</organism>
<dbReference type="PRINTS" id="PR01433">
    <property type="entry name" value="POLYCYSTIN2"/>
</dbReference>
<feature type="disulfide bond" evidence="12">
    <location>
        <begin position="3758"/>
        <end position="3769"/>
    </location>
</feature>
<dbReference type="PANTHER" id="PTHR10877">
    <property type="entry name" value="POLYCYSTIN FAMILY MEMBER"/>
    <property type="match status" value="1"/>
</dbReference>
<dbReference type="PROSITE" id="PS50095">
    <property type="entry name" value="PLAT"/>
    <property type="match status" value="1"/>
</dbReference>
<feature type="transmembrane region" description="Helical" evidence="14">
    <location>
        <begin position="3188"/>
        <end position="3208"/>
    </location>
</feature>
<feature type="transmembrane region" description="Helical" evidence="14">
    <location>
        <begin position="3648"/>
        <end position="3668"/>
    </location>
</feature>
<accession>A0A8W8LJ28</accession>
<dbReference type="Pfam" id="PF01477">
    <property type="entry name" value="PLAT"/>
    <property type="match status" value="1"/>
</dbReference>
<dbReference type="SUPFAM" id="SSF49299">
    <property type="entry name" value="PKD domain"/>
    <property type="match status" value="2"/>
</dbReference>
<keyword evidence="9 14" id="KW-0472">Membrane</keyword>
<dbReference type="InterPro" id="IPR051223">
    <property type="entry name" value="Polycystin"/>
</dbReference>
<dbReference type="EnsemblMetazoa" id="G2772.1">
    <property type="protein sequence ID" value="G2772.1:cds"/>
    <property type="gene ID" value="G2772"/>
</dbReference>
<evidence type="ECO:0000256" key="12">
    <source>
        <dbReference type="PIRSR" id="PIRSR603915-2"/>
    </source>
</evidence>
<dbReference type="InterPro" id="IPR000601">
    <property type="entry name" value="PKD_dom"/>
</dbReference>
<dbReference type="InterPro" id="IPR002859">
    <property type="entry name" value="PKD/REJ-like"/>
</dbReference>
<keyword evidence="6" id="KW-0732">Signal</keyword>
<evidence type="ECO:0000256" key="1">
    <source>
        <dbReference type="ARBA" id="ARBA00004138"/>
    </source>
</evidence>
<feature type="transmembrane region" description="Helical" evidence="14">
    <location>
        <begin position="3913"/>
        <end position="3933"/>
    </location>
</feature>
<feature type="transmembrane region" description="Helical" evidence="14">
    <location>
        <begin position="3438"/>
        <end position="3461"/>
    </location>
</feature>
<evidence type="ECO:0000256" key="2">
    <source>
        <dbReference type="ARBA" id="ARBA00004651"/>
    </source>
</evidence>
<evidence type="ECO:0000259" key="15">
    <source>
        <dbReference type="PROSITE" id="PS50093"/>
    </source>
</evidence>
<feature type="transmembrane region" description="Helical" evidence="14">
    <location>
        <begin position="4007"/>
        <end position="4027"/>
    </location>
</feature>
<comment type="caution">
    <text evidence="13">Lacks conserved residue(s) required for the propagation of feature annotation.</text>
</comment>
<feature type="transmembrane region" description="Helical" evidence="14">
    <location>
        <begin position="4047"/>
        <end position="4069"/>
    </location>
</feature>
<feature type="transmembrane region" description="Helical" evidence="14">
    <location>
        <begin position="3954"/>
        <end position="3975"/>
    </location>
</feature>
<dbReference type="PANTHER" id="PTHR10877:SF194">
    <property type="entry name" value="LOCATION OF VULVA DEFECTIVE 1"/>
    <property type="match status" value="1"/>
</dbReference>
<evidence type="ECO:0000256" key="9">
    <source>
        <dbReference type="ARBA" id="ARBA00023136"/>
    </source>
</evidence>
<evidence type="ECO:0000256" key="11">
    <source>
        <dbReference type="ARBA" id="ARBA00023273"/>
    </source>
</evidence>
<evidence type="ECO:0000259" key="16">
    <source>
        <dbReference type="PROSITE" id="PS50095"/>
    </source>
</evidence>
<dbReference type="Gene3D" id="2.60.40.10">
    <property type="entry name" value="Immunoglobulins"/>
    <property type="match status" value="2"/>
</dbReference>
<dbReference type="InterPro" id="IPR003915">
    <property type="entry name" value="PKD_2"/>
</dbReference>
<name>A0A8W8LJ28_MAGGI</name>
<comment type="subcellular location">
    <subcellularLocation>
        <location evidence="2">Cell membrane</location>
        <topology evidence="2">Multi-pass membrane protein</topology>
    </subcellularLocation>
    <subcellularLocation>
        <location evidence="1">Cell projection</location>
        <location evidence="1">Cilium</location>
    </subcellularLocation>
</comment>
<dbReference type="GO" id="GO:0005262">
    <property type="term" value="F:calcium channel activity"/>
    <property type="evidence" value="ECO:0007669"/>
    <property type="project" value="TreeGrafter"/>
</dbReference>
<dbReference type="GO" id="GO:0005509">
    <property type="term" value="F:calcium ion binding"/>
    <property type="evidence" value="ECO:0007669"/>
    <property type="project" value="InterPro"/>
</dbReference>
<dbReference type="SMART" id="SM00303">
    <property type="entry name" value="GPS"/>
    <property type="match status" value="1"/>
</dbReference>
<dbReference type="InterPro" id="IPR036392">
    <property type="entry name" value="PLAT/LH2_dom_sf"/>
</dbReference>
<proteinExistence type="inferred from homology"/>
<dbReference type="SMART" id="SM00308">
    <property type="entry name" value="LH2"/>
    <property type="match status" value="1"/>
</dbReference>
<keyword evidence="5 14" id="KW-0812">Transmembrane</keyword>
<dbReference type="GO" id="GO:0005886">
    <property type="term" value="C:plasma membrane"/>
    <property type="evidence" value="ECO:0007669"/>
    <property type="project" value="UniProtKB-SubCell"/>
</dbReference>
<dbReference type="FunFam" id="2.60.60.20:FF:000022">
    <property type="entry name" value="Uncharacterized protein"/>
    <property type="match status" value="1"/>
</dbReference>
<keyword evidence="8" id="KW-0969">Cilium</keyword>
<dbReference type="Proteomes" id="UP000005408">
    <property type="component" value="Unassembled WGS sequence"/>
</dbReference>
<reference evidence="17" key="1">
    <citation type="submission" date="2022-08" db="UniProtKB">
        <authorList>
            <consortium name="EnsemblMetazoa"/>
        </authorList>
    </citation>
    <scope>IDENTIFICATION</scope>
    <source>
        <strain evidence="17">05x7-T-G4-1.051#20</strain>
    </source>
</reference>
<feature type="transmembrane region" description="Helical" evidence="14">
    <location>
        <begin position="3559"/>
        <end position="3582"/>
    </location>
</feature>
<keyword evidence="7 14" id="KW-1133">Transmembrane helix</keyword>
<evidence type="ECO:0008006" key="19">
    <source>
        <dbReference type="Google" id="ProtNLM"/>
    </source>
</evidence>
<evidence type="ECO:0000256" key="14">
    <source>
        <dbReference type="SAM" id="Phobius"/>
    </source>
</evidence>
<keyword evidence="18" id="KW-1185">Reference proteome</keyword>
<dbReference type="InterPro" id="IPR046791">
    <property type="entry name" value="Polycystin_dom"/>
</dbReference>
<dbReference type="PROSITE" id="PS50093">
    <property type="entry name" value="PKD"/>
    <property type="match status" value="2"/>
</dbReference>
<dbReference type="SUPFAM" id="SSF49723">
    <property type="entry name" value="Lipase/lipooxygenase domain (PLAT/LH2 domain)"/>
    <property type="match status" value="1"/>
</dbReference>
<dbReference type="GO" id="GO:0005929">
    <property type="term" value="C:cilium"/>
    <property type="evidence" value="ECO:0007669"/>
    <property type="project" value="UniProtKB-SubCell"/>
</dbReference>
<evidence type="ECO:0000256" key="6">
    <source>
        <dbReference type="ARBA" id="ARBA00022729"/>
    </source>
</evidence>
<evidence type="ECO:0000256" key="5">
    <source>
        <dbReference type="ARBA" id="ARBA00022692"/>
    </source>
</evidence>
<sequence length="4258" mass="479261">MSTVGALELMSFSLVTTTSSYTLVPGGHISFQFKYEFDQPRNSSSNAIIVTFQALIRSVMIDNSTAVIDDTGQTISFTIPSATFNVHGFGDHTCRFTLSSNPSDTLTVTTTVSYEEKISSLQISCDNFQTVGIPTNVTLQLQSGSNINLAWYINGQSTTTGSNNGNGERQIQTSLSLNPIGQVTISVNVSNSVSSANATKVVNNFYQINGFSVSGTPSTLTSDSVITVKIALGANLPQGQLSLLVLYGDGTSDTQNVSSSQSNLQTGLNFFHRFTSLGSHQITLKITSPIDSKIYNSTIIVYDPISTVQVECSPFQKFGSPVDFNVTLPTGSKIQLLAYINNVFKFNTSYETHGMYVINHLVNEVGTVFTSVNASNPVSEAYYNFTFTNLHAINGFTLSGDETILNSDAFITLMLASASNLPQGTLEVVVNFNDSMPELVTQISSENETLRTSGIQFKRSFSSEGNYSVKVQLTSPVDVKTLTTLVQVMEPINNIQIFCDQYQTYGAPVHVTVNITNGYNVNIKWLTNGNIIKQTFHSGKGIRTVTIDFNPTLTGEVNMTALAFNGVSEASSSLVFLIYYAINGFSLQVHPSTIYKNASIYLVRESAANSPQGPISVSVQYGDGNNTFLSIDADNASFLDPGYLFVHHYSVEGHYDVVVNITSPVDQNVFSKTIDIIEPIHNISVLCFPENYIVGYNIVINLTINDGFNVESKWFVNGQNKFTIPHSGKGFRVYSDIRPYDEPGTLQILVNVSNSVSYSVDSVTVYNYYKIEGFRIYANPGTIYEDASIELKLTSGSRQPQGMIDYIIDFGDGNSTSGKVLSSDSNFINHGLSFNKRYFHEAIYRLVVILVSPIDSSNLTSEIKIVEPIRNITFWTKKYHEVGEFLVIQANLSKGFNVTTTWKIGSALSNVLIHEGTGDRYFNITESILEKGGIDITANATNIVSQEAHSYTTYFYHRINGIFLVTNVTSTVQAATIYLKTANSTQVPQGLIDVMVDFGDGTNDSTTLDLSSKVLIDQNVPFTHLYQYVGNYTVTGTLTSPLGTEVITSDVEVIQPIFGIEFECKKYLEVGEELVINATLFGGWCVITEWNIGTGAPVEVFDDGNGTRHFQIRYNVTDIGAITITVNARNEVSHAFNSTVVFYLYPVNGFHISHGIYSILEDAEIFLNLSTSTKMPMGQIEVTTDFGDGNNNITILNGSDDTIITNGLLLKHPFSSAANYTVSITLTSQINSIQILSKLRILEPIYGIELLCPEYIEVGEEIQIQATLLGGHDVTTEWIFGNRSKLEMDHYGNGTREFTVIHNISGSGEVNITVHAYSPVSVRSNSTVVFFYYGVNGFLIEGPTTLSNNDSTNVTIRLDSNALTPMGDISIAVMFGDGNTTVISIESSNTSLLNPGLLFTHMYMTFGDFMITAQVTSHINSVNYTTSVELLEPTKGIEISCPLYNIVGNDLPVSVKLLFGTKLQLIWTFGKNNTAVHEKIGSGVRSDNFYQPIQDNGEINITVEALNKVSSVRNWTISYYFFEINGFYIENNSTVQTTEIASIFLKSSSNATQPQGVVGVVLSFGDGNETHFNISSEDSLLLTPGIFFDYEYPIQGVYHLNAILTSHVGTTSISSKIHIWDKINVTLNSSTIVRVGEEIVFEFLNVPNSNFLYEIQYGDNETKNNVKSDLYRRYDFDTWTKKYTSPNTYTVTLRAWNPEYEHIFTYQILVEYPLVDDFIILWPKRDTIPIPDGKMEFILNVSSPSPTPSNVFCTFNYGHGEDSHGNVSATLGFDMPVEKKYVFKSNGLKNVTFFCQNSVSSIFKFSEINVLTYTLNDLKIRYENPVNMNMTLMARTPTDDNRHPYQGASIPVVVKFDFLLRDCSRLPTNMLMSWNFGDGSSEVVNSTKLYQTHQFKTRGIFNIVVDINDDNKDTKDTRNLVLQTGVLSFKVSPSQGDLRYTVFNMTAEGLLGEDAEYVFDEDSQELRNNEKTIVFDNVTMISAAWNLVEYDTFGYYIPKMIGSNGTLVEIVYLDNPVIADLSIARDELTLSVPNSVLLPPGSVEYRLKIAPGKYDYRPFVFCTVNTGDEVDRSLNSDLYNITSSNPFVYSYKYVALGSPVVNITCHNTLSTRTWTKPVLVHNECFEVKGIFDRQYSMVEFPMPAWTSENFYISNRMAIPSQTSCGSVSPVFHWAMFKVNESGIVDNNNKQHGIESISGTLFIKAGTLEPGLYYLNLTVDLSSTHLYEYIYIKFSKPQPFAYIVGGSKTTMRPSIYILLDALEKSHTANNGFGNTNGLTFSWICTDTSDGSFLLGANASFGVRLNDTNVTTTPMTSSSSSACGLQNFSSGVAKLPFNQDVGTDIAVTVTVFDQTLQDDFTQVITVVSTETPELAINCSFNCDTKVAIRAKASFMGWCKSCEIENSTMNYEWRLLVKRADFSSYEIVHDFSRNTTTDSQSLVIPENFLEPGVEYMLMLNASYLDQDGSAEVYTKFSTNFPPYNGFCNYTVETDTPLLSVFCKNWADEGYENDQNYKRDLKAKRPLIYQYETKTTRKMTHGIEEVVNIIYRGSESSIDKEYIQIGDSTYEYHVYFIVKIFDLFGDYTEVQSGEFLVTPPANTQPVDVNDRTTVSRMFANFTKDYEGRKRSGNEMAAIRLIGSTASLFKNYSNADATTTEDDIMTGIANTAYVDKSIFPIVVEYQTIMAHMLDLLQYDLQVHCDTNKKHRFSIADLQLIFSSVDSITRLQDYITFDILVNTTRLMDTLVVCFEIVTDIDPFPVGYLNTTYENAKVIHRIINRLLDIMLPNHLLDLSVPNQKNSIKEKLVRDAERQKRQEALLWAVNVSTLIDYTDLDNKAGMLFTVREYRRGIQEQQKDLAQEYFPVIQRILRRTQNVILRTIVLEERHTMDRTVLSVITEKITIDSIQNRTDQYFVGIQPSNGTFEQLTDKIVAMKINYYKKNPFIYGQNASSLTSGVSTFDMGDDIKLDVKLANNGNFKYQKFIPLINPEYPEKMIFFTFDVINDDDAAIIFMNPDGFDINNPVNFTLYTFYVSGDTFPTSSTYDFMKIVGMRDWENIGFKIFLEQGTCPKGTCYLGVKPEQAPDYSVYVPSQMRRKRSVVENSTTATPPGDNFVPVEANFSLVVFTTGCRSWNNSQNAWSSDGCMVLEMSSVNETVCRCSGNTFSTTFYVPPNMINFLTVFGKFDVTNAFVYGPLIGMLVIYIIAAVFLRREDKKDLTRWAVYFLVDHDVKDNYFYLLTVQTGMRRGAGTKSNVNFVLVGNEEDSGIRILSDGIKEGFGMASINRYFMGTKEPLGDLRYLRIWHDNTGKGAYKSWYLNRVIVDDLQERDRYVFLCDKWLSLDDDDGMIERVLPVSTKENVHSFKALMNANTQMNITDHHLWVSLLLRPNISRFSRVQRLTTLMVLLLLVMISNAMFFQSSTEESSSFQMELGFIRFSLSTLYVSVIGVIITTPPILFVIIAFRKSKIRQKRHTDSTIINKDGKNNSAKYDVSKSNCILQELNEGIMFADNNLNLPFWFVYLAWITLVLAAAACAFFLLLYSMEWGKEKSEEWVTSFLLSFLESILFVDPLKVVFVSLIFATIFKSMREEKPPSIDLDELRKASSHYNCDSRQNFLALVNNILKKNEPPNEEDLHILRKRRLEEKKARKAAYDILFFAVYIFVLFSASYIQRDMRSFNYKWNIENYLLANGVSQLGFSGINETKDFINWINRTLIPTFYPVNDYLGNSLSEIDKKWFGDGSSIRVGPARLRQMRSKREICTVWSITWPKNCVEKYSELDEETSPFCLGWNPYNKTTCSGITYESTIITANAWKYTNAKDIWGFSILGEYNSYSGGGYILEFTKNREQAVAMLNELMKYYWIDRATRAIFLEFTVYNPNTNLFAYVIFLCEFPETGGTLIWTDIQSFRPVLSSDEVGAYAILCYIVIITYLLGYLFRIVYKTATKGCLNFFKAPWNIIDFILTILGFSCIGIYILRYIDAYKAMQMYSDNILTGTNQFINFGHIVVWDNLFNALFAIMVFISTLKMLRILGYNRKFTEIIAVVTNAGSEIAGFSVVFFVMFSAFVFFGFFLFGVHLEGYKSVFATCSTLANTFIGKNKLDTLMVAAPKTAQFYYFMYMVCVIMMLLTMFAAILNKSIAEVKAELAEYTDTIGIVDICWKSAKSFFGMFFSFNTRSEDMQNKNENENMQKIQSMRNGSIEVSNVLALIRHTFNEFGDLQKKGVKQEEFLQLHVHSNHPPKANDTRLHGDVKGKLDTKMHLYL</sequence>
<evidence type="ECO:0000256" key="3">
    <source>
        <dbReference type="ARBA" id="ARBA00007200"/>
    </source>
</evidence>
<dbReference type="InterPro" id="IPR013122">
    <property type="entry name" value="PKD1_2_channel"/>
</dbReference>
<evidence type="ECO:0000256" key="8">
    <source>
        <dbReference type="ARBA" id="ARBA00023069"/>
    </source>
</evidence>
<evidence type="ECO:0000256" key="13">
    <source>
        <dbReference type="PROSITE-ProRule" id="PRU00152"/>
    </source>
</evidence>
<keyword evidence="10" id="KW-0325">Glycoprotein</keyword>
<dbReference type="InterPro" id="IPR013783">
    <property type="entry name" value="Ig-like_fold"/>
</dbReference>
<comment type="similarity">
    <text evidence="3">Belongs to the polycystin family.</text>
</comment>
<keyword evidence="4" id="KW-1003">Cell membrane</keyword>
<evidence type="ECO:0000256" key="7">
    <source>
        <dbReference type="ARBA" id="ARBA00022989"/>
    </source>
</evidence>
<dbReference type="InterPro" id="IPR035986">
    <property type="entry name" value="PKD_dom_sf"/>
</dbReference>
<evidence type="ECO:0000256" key="10">
    <source>
        <dbReference type="ARBA" id="ARBA00023180"/>
    </source>
</evidence>
<feature type="transmembrane region" description="Helical" evidence="14">
    <location>
        <begin position="3515"/>
        <end position="3539"/>
    </location>
</feature>
<dbReference type="InterPro" id="IPR001024">
    <property type="entry name" value="PLAT/LH2_dom"/>
</dbReference>
<feature type="domain" description="PLAT" evidence="16">
    <location>
        <begin position="3233"/>
        <end position="3352"/>
    </location>
</feature>
<evidence type="ECO:0000256" key="4">
    <source>
        <dbReference type="ARBA" id="ARBA00022475"/>
    </source>
</evidence>
<evidence type="ECO:0000313" key="17">
    <source>
        <dbReference type="EnsemblMetazoa" id="G2772.1:cds"/>
    </source>
</evidence>